<feature type="compositionally biased region" description="Low complexity" evidence="1">
    <location>
        <begin position="368"/>
        <end position="383"/>
    </location>
</feature>
<accession>A0A0C9ZBH9</accession>
<feature type="compositionally biased region" description="Pro residues" evidence="1">
    <location>
        <begin position="330"/>
        <end position="343"/>
    </location>
</feature>
<evidence type="ECO:0000313" key="3">
    <source>
        <dbReference type="Proteomes" id="UP000054018"/>
    </source>
</evidence>
<proteinExistence type="predicted"/>
<dbReference type="STRING" id="765257.A0A0C9ZBH9"/>
<sequence length="458" mass="49788">MATVIYHRQLRSLCTTQETLERAKSILNLALVRTGRGTGFAANAAALPAVAAYLASEQLNANEVSLQSAATAACVKPRVFEDMLKTVRTALQLDDGGDGQHGSGGDATYPSLVMSHGVYPAKEAVRWMERAEGTLPQVEMMKKRYGSHLMTCAVFFWVYNLMGNALAEKTFCVDYNLKPIKFKNILRGLDEHCGAVADLIRSAHPKIQASPSSTARASASPSKLPPAAPFQLPSLSPQKSKSPIKSAMKGKERERELMMSRATSQKRSVAFSQSSFDHADLPETPTKRRRIESPTKSALSPFKRGETKSSVPGEDNSTAAYRTALTGPTPAHPPSPGNPPVLPPRTRDSRTDTVELPSTPRRSHRLQTSNSSTASPTRSSTSTSAAVLVSTLSTSTGFPPAPSLTQPRKRFYPVFVDQQQWVAKDPKVERMWADAAAHRTHMIGLYGHPLEHCRPTVS</sequence>
<dbReference type="EMBL" id="KN833833">
    <property type="protein sequence ID" value="KIK17278.1"/>
    <property type="molecule type" value="Genomic_DNA"/>
</dbReference>
<feature type="compositionally biased region" description="Low complexity" evidence="1">
    <location>
        <begin position="229"/>
        <end position="246"/>
    </location>
</feature>
<dbReference type="HOGENOM" id="CLU_046438_0_0_1"/>
<keyword evidence="3" id="KW-1185">Reference proteome</keyword>
<reference evidence="2 3" key="1">
    <citation type="submission" date="2014-04" db="EMBL/GenBank/DDBJ databases">
        <authorList>
            <consortium name="DOE Joint Genome Institute"/>
            <person name="Kuo A."/>
            <person name="Kohler A."/>
            <person name="Costa M.D."/>
            <person name="Nagy L.G."/>
            <person name="Floudas D."/>
            <person name="Copeland A."/>
            <person name="Barry K.W."/>
            <person name="Cichocki N."/>
            <person name="Veneault-Fourrey C."/>
            <person name="LaButti K."/>
            <person name="Lindquist E.A."/>
            <person name="Lipzen A."/>
            <person name="Lundell T."/>
            <person name="Morin E."/>
            <person name="Murat C."/>
            <person name="Sun H."/>
            <person name="Tunlid A."/>
            <person name="Henrissat B."/>
            <person name="Grigoriev I.V."/>
            <person name="Hibbett D.S."/>
            <person name="Martin F."/>
            <person name="Nordberg H.P."/>
            <person name="Cantor M.N."/>
            <person name="Hua S.X."/>
        </authorList>
    </citation>
    <scope>NUCLEOTIDE SEQUENCE [LARGE SCALE GENOMIC DNA]</scope>
    <source>
        <strain evidence="2 3">441</strain>
    </source>
</reference>
<reference evidence="3" key="2">
    <citation type="submission" date="2015-01" db="EMBL/GenBank/DDBJ databases">
        <title>Evolutionary Origins and Diversification of the Mycorrhizal Mutualists.</title>
        <authorList>
            <consortium name="DOE Joint Genome Institute"/>
            <consortium name="Mycorrhizal Genomics Consortium"/>
            <person name="Kohler A."/>
            <person name="Kuo A."/>
            <person name="Nagy L.G."/>
            <person name="Floudas D."/>
            <person name="Copeland A."/>
            <person name="Barry K.W."/>
            <person name="Cichocki N."/>
            <person name="Veneault-Fourrey C."/>
            <person name="LaButti K."/>
            <person name="Lindquist E.A."/>
            <person name="Lipzen A."/>
            <person name="Lundell T."/>
            <person name="Morin E."/>
            <person name="Murat C."/>
            <person name="Riley R."/>
            <person name="Ohm R."/>
            <person name="Sun H."/>
            <person name="Tunlid A."/>
            <person name="Henrissat B."/>
            <person name="Grigoriev I.V."/>
            <person name="Hibbett D.S."/>
            <person name="Martin F."/>
        </authorList>
    </citation>
    <scope>NUCLEOTIDE SEQUENCE [LARGE SCALE GENOMIC DNA]</scope>
    <source>
        <strain evidence="3">441</strain>
    </source>
</reference>
<dbReference type="AlphaFoldDB" id="A0A0C9ZBH9"/>
<organism evidence="2 3">
    <name type="scientific">Pisolithus microcarpus 441</name>
    <dbReference type="NCBI Taxonomy" id="765257"/>
    <lineage>
        <taxon>Eukaryota</taxon>
        <taxon>Fungi</taxon>
        <taxon>Dikarya</taxon>
        <taxon>Basidiomycota</taxon>
        <taxon>Agaricomycotina</taxon>
        <taxon>Agaricomycetes</taxon>
        <taxon>Agaricomycetidae</taxon>
        <taxon>Boletales</taxon>
        <taxon>Sclerodermatineae</taxon>
        <taxon>Pisolithaceae</taxon>
        <taxon>Pisolithus</taxon>
    </lineage>
</organism>
<feature type="compositionally biased region" description="Basic and acidic residues" evidence="1">
    <location>
        <begin position="249"/>
        <end position="258"/>
    </location>
</feature>
<evidence type="ECO:0000313" key="2">
    <source>
        <dbReference type="EMBL" id="KIK17278.1"/>
    </source>
</evidence>
<feature type="compositionally biased region" description="Polar residues" evidence="1">
    <location>
        <begin position="261"/>
        <end position="276"/>
    </location>
</feature>
<evidence type="ECO:0000256" key="1">
    <source>
        <dbReference type="SAM" id="MobiDB-lite"/>
    </source>
</evidence>
<protein>
    <submittedName>
        <fullName evidence="2">Uncharacterized protein</fullName>
    </submittedName>
</protein>
<feature type="region of interest" description="Disordered" evidence="1">
    <location>
        <begin position="207"/>
        <end position="383"/>
    </location>
</feature>
<dbReference type="Proteomes" id="UP000054018">
    <property type="component" value="Unassembled WGS sequence"/>
</dbReference>
<gene>
    <name evidence="2" type="ORF">PISMIDRAFT_685395</name>
</gene>
<feature type="compositionally biased region" description="Low complexity" evidence="1">
    <location>
        <begin position="209"/>
        <end position="222"/>
    </location>
</feature>
<name>A0A0C9ZBH9_9AGAM</name>
<dbReference type="OrthoDB" id="3358956at2759"/>